<dbReference type="EMBL" id="LR902704">
    <property type="protein sequence ID" value="CAD7250971.1"/>
    <property type="molecule type" value="Genomic_DNA"/>
</dbReference>
<sequence length="73" mass="8130">MHFAGAEEILEALTRNEKESSCPSAIIFPQLNVYLESFSFEYSSSLLVNLHTSEESVEIVIELLQGGQFVPLP</sequence>
<dbReference type="EMBL" id="CAJPEV010003187">
    <property type="protein sequence ID" value="CAG0899158.1"/>
    <property type="molecule type" value="Genomic_DNA"/>
</dbReference>
<evidence type="ECO:0000313" key="1">
    <source>
        <dbReference type="EMBL" id="CAD7250971.1"/>
    </source>
</evidence>
<name>A0A7R9AB75_9CRUS</name>
<reference evidence="1" key="1">
    <citation type="submission" date="2020-11" db="EMBL/GenBank/DDBJ databases">
        <authorList>
            <person name="Tran Van P."/>
        </authorList>
    </citation>
    <scope>NUCLEOTIDE SEQUENCE</scope>
</reference>
<accession>A0A7R9AB75</accession>
<gene>
    <name evidence="1" type="ORF">DSTB1V02_LOCUS10740</name>
</gene>
<dbReference type="Proteomes" id="UP000677054">
    <property type="component" value="Unassembled WGS sequence"/>
</dbReference>
<organism evidence="1">
    <name type="scientific">Darwinula stevensoni</name>
    <dbReference type="NCBI Taxonomy" id="69355"/>
    <lineage>
        <taxon>Eukaryota</taxon>
        <taxon>Metazoa</taxon>
        <taxon>Ecdysozoa</taxon>
        <taxon>Arthropoda</taxon>
        <taxon>Crustacea</taxon>
        <taxon>Oligostraca</taxon>
        <taxon>Ostracoda</taxon>
        <taxon>Podocopa</taxon>
        <taxon>Podocopida</taxon>
        <taxon>Darwinulocopina</taxon>
        <taxon>Darwinuloidea</taxon>
        <taxon>Darwinulidae</taxon>
        <taxon>Darwinula</taxon>
    </lineage>
</organism>
<keyword evidence="2" id="KW-1185">Reference proteome</keyword>
<protein>
    <submittedName>
        <fullName evidence="1">Uncharacterized protein</fullName>
    </submittedName>
</protein>
<proteinExistence type="predicted"/>
<evidence type="ECO:0000313" key="2">
    <source>
        <dbReference type="Proteomes" id="UP000677054"/>
    </source>
</evidence>
<dbReference type="AlphaFoldDB" id="A0A7R9AB75"/>